<protein>
    <submittedName>
        <fullName evidence="2">F-box domain-containing protein</fullName>
    </submittedName>
</protein>
<evidence type="ECO:0000313" key="2">
    <source>
        <dbReference type="WBParaSite" id="jg14131"/>
    </source>
</evidence>
<dbReference type="WBParaSite" id="jg14131">
    <property type="protein sequence ID" value="jg14131"/>
    <property type="gene ID" value="jg14131"/>
</dbReference>
<dbReference type="Proteomes" id="UP000887574">
    <property type="component" value="Unplaced"/>
</dbReference>
<accession>A0A915CYW8</accession>
<reference evidence="2" key="1">
    <citation type="submission" date="2022-11" db="UniProtKB">
        <authorList>
            <consortium name="WormBaseParasite"/>
        </authorList>
    </citation>
    <scope>IDENTIFICATION</scope>
</reference>
<proteinExistence type="predicted"/>
<name>A0A915CYW8_9BILA</name>
<dbReference type="AlphaFoldDB" id="A0A915CYW8"/>
<sequence>MPVTNQENLLNVLPFLSRSELEYISIISQLSNQLVDKCFSNTPYRYFSHIDVSQSTTYIRSPHAFPPSVPTLDNCIEDHEHCAHIPNQDLFPLLKNKTIRVGYSVLFINPLHLSSEDQAVLLNINNIWKESVLALHLNCCTNNYFDQQCFEKIFEHPEIYKCSHLMIDMGLPIVPTRFHLAKFKFLYECDVIELTNFVNFLKVEDAVDFVHHVPAERANQLQIILSFNKYKHDENEQIFRKLLETLKEVFLLNYKSLFFCKYGFN</sequence>
<evidence type="ECO:0000313" key="1">
    <source>
        <dbReference type="Proteomes" id="UP000887574"/>
    </source>
</evidence>
<organism evidence="1 2">
    <name type="scientific">Ditylenchus dipsaci</name>
    <dbReference type="NCBI Taxonomy" id="166011"/>
    <lineage>
        <taxon>Eukaryota</taxon>
        <taxon>Metazoa</taxon>
        <taxon>Ecdysozoa</taxon>
        <taxon>Nematoda</taxon>
        <taxon>Chromadorea</taxon>
        <taxon>Rhabditida</taxon>
        <taxon>Tylenchina</taxon>
        <taxon>Tylenchomorpha</taxon>
        <taxon>Sphaerularioidea</taxon>
        <taxon>Anguinidae</taxon>
        <taxon>Anguininae</taxon>
        <taxon>Ditylenchus</taxon>
    </lineage>
</organism>
<keyword evidence="1" id="KW-1185">Reference proteome</keyword>